<comment type="caution">
    <text evidence="3">The sequence shown here is derived from an EMBL/GenBank/DDBJ whole genome shotgun (WGS) entry which is preliminary data.</text>
</comment>
<dbReference type="PANTHER" id="PTHR42733:SF12">
    <property type="entry name" value="PROTEINASE"/>
    <property type="match status" value="1"/>
</dbReference>
<dbReference type="OrthoDB" id="9792284at2"/>
<dbReference type="AlphaFoldDB" id="A0A261RC03"/>
<dbReference type="GO" id="GO:0006508">
    <property type="term" value="P:proteolysis"/>
    <property type="evidence" value="ECO:0007669"/>
    <property type="project" value="UniProtKB-KW"/>
</dbReference>
<feature type="domain" description="DJ-1/PfpI" evidence="2">
    <location>
        <begin position="9"/>
        <end position="174"/>
    </location>
</feature>
<dbReference type="InterPro" id="IPR029062">
    <property type="entry name" value="Class_I_gatase-like"/>
</dbReference>
<gene>
    <name evidence="3" type="ORF">CAL19_08330</name>
</gene>
<evidence type="ECO:0000259" key="2">
    <source>
        <dbReference type="Pfam" id="PF01965"/>
    </source>
</evidence>
<name>A0A261RC03_9BORD</name>
<dbReference type="Pfam" id="PF01965">
    <property type="entry name" value="DJ-1_PfpI"/>
    <property type="match status" value="1"/>
</dbReference>
<keyword evidence="3" id="KW-0378">Hydrolase</keyword>
<dbReference type="EMBL" id="NEVK01000004">
    <property type="protein sequence ID" value="OZI22525.1"/>
    <property type="molecule type" value="Genomic_DNA"/>
</dbReference>
<dbReference type="CDD" id="cd03134">
    <property type="entry name" value="GATase1_PfpI_like"/>
    <property type="match status" value="1"/>
</dbReference>
<dbReference type="SUPFAM" id="SSF52317">
    <property type="entry name" value="Class I glutamine amidotransferase-like"/>
    <property type="match status" value="1"/>
</dbReference>
<reference evidence="4" key="1">
    <citation type="submission" date="2017-05" db="EMBL/GenBank/DDBJ databases">
        <title>Complete and WGS of Bordetella genogroups.</title>
        <authorList>
            <person name="Spilker T."/>
            <person name="Lipuma J."/>
        </authorList>
    </citation>
    <scope>NUCLEOTIDE SEQUENCE [LARGE SCALE GENOMIC DNA]</scope>
    <source>
        <strain evidence="4">AU18089</strain>
    </source>
</reference>
<evidence type="ECO:0000313" key="4">
    <source>
        <dbReference type="Proteomes" id="UP000216947"/>
    </source>
</evidence>
<keyword evidence="4" id="KW-1185">Reference proteome</keyword>
<keyword evidence="3" id="KW-0645">Protease</keyword>
<dbReference type="Proteomes" id="UP000216947">
    <property type="component" value="Unassembled WGS sequence"/>
</dbReference>
<dbReference type="GO" id="GO:0008233">
    <property type="term" value="F:peptidase activity"/>
    <property type="evidence" value="ECO:0007669"/>
    <property type="project" value="UniProtKB-KW"/>
</dbReference>
<proteinExistence type="inferred from homology"/>
<evidence type="ECO:0000256" key="1">
    <source>
        <dbReference type="ARBA" id="ARBA00008542"/>
    </source>
</evidence>
<dbReference type="PANTHER" id="PTHR42733">
    <property type="entry name" value="DJ-1 PROTEIN"/>
    <property type="match status" value="1"/>
</dbReference>
<dbReference type="InterPro" id="IPR006286">
    <property type="entry name" value="C56_PfpI-like"/>
</dbReference>
<dbReference type="NCBIfam" id="TIGR01382">
    <property type="entry name" value="PfpI"/>
    <property type="match status" value="1"/>
</dbReference>
<dbReference type="PROSITE" id="PS51276">
    <property type="entry name" value="PEPTIDASE_C56_PFPI"/>
    <property type="match status" value="1"/>
</dbReference>
<dbReference type="InterPro" id="IPR002818">
    <property type="entry name" value="DJ-1/PfpI"/>
</dbReference>
<dbReference type="RefSeq" id="WP_026638523.1">
    <property type="nucleotide sequence ID" value="NZ_NEVI01000013.1"/>
</dbReference>
<evidence type="ECO:0000313" key="3">
    <source>
        <dbReference type="EMBL" id="OZI22525.1"/>
    </source>
</evidence>
<organism evidence="3 4">
    <name type="scientific">Bordetella genomosp. 7</name>
    <dbReference type="NCBI Taxonomy" id="1416805"/>
    <lineage>
        <taxon>Bacteria</taxon>
        <taxon>Pseudomonadati</taxon>
        <taxon>Pseudomonadota</taxon>
        <taxon>Betaproteobacteria</taxon>
        <taxon>Burkholderiales</taxon>
        <taxon>Alcaligenaceae</taxon>
        <taxon>Bordetella</taxon>
    </lineage>
</organism>
<dbReference type="Gene3D" id="3.40.50.880">
    <property type="match status" value="1"/>
</dbReference>
<accession>A0A261RC03</accession>
<sequence>MEGSLKDVNVAILAVDGFEQVELTRPREALAQQGARTALVSAAREPILGMHHIDKGDRFDVDLIFSEARAADFDAVLLPGGVVNADEIRMHPAARDFVRAMQEQGKVIAVICHGPWLLASADLLRGRTLTSWPSVQDDLRNAGAHWVDQEVVVDGNLVSSRKPDDIPAFNREMLRVIGAHR</sequence>
<protein>
    <submittedName>
        <fullName evidence="3">Protease</fullName>
    </submittedName>
</protein>
<comment type="similarity">
    <text evidence="1">Belongs to the peptidase C56 family.</text>
</comment>